<dbReference type="CDD" id="cd15841">
    <property type="entry name" value="SNARE_Qc"/>
    <property type="match status" value="1"/>
</dbReference>
<keyword evidence="5" id="KW-0496">Mitochondrion</keyword>
<feature type="coiled-coil region" evidence="1">
    <location>
        <begin position="81"/>
        <end position="115"/>
    </location>
</feature>
<keyword evidence="6" id="KW-1185">Reference proteome</keyword>
<evidence type="ECO:0000259" key="3">
    <source>
        <dbReference type="PROSITE" id="PS50192"/>
    </source>
</evidence>
<evidence type="ECO:0000256" key="2">
    <source>
        <dbReference type="SAM" id="Phobius"/>
    </source>
</evidence>
<geneLocation type="mitochondrion" evidence="5"/>
<dbReference type="AlphaFoldDB" id="A0A0G4IIE6"/>
<reference evidence="5 7" key="2">
    <citation type="submission" date="2018-03" db="EMBL/GenBank/DDBJ databases">
        <authorList>
            <person name="Fogelqvist J."/>
        </authorList>
    </citation>
    <scope>NUCLEOTIDE SEQUENCE [LARGE SCALE GENOMIC DNA]</scope>
</reference>
<evidence type="ECO:0000313" key="7">
    <source>
        <dbReference type="Proteomes" id="UP000290189"/>
    </source>
</evidence>
<dbReference type="OrthoDB" id="546861at2759"/>
<dbReference type="PROSITE" id="PS50192">
    <property type="entry name" value="T_SNARE"/>
    <property type="match status" value="1"/>
</dbReference>
<reference evidence="4 6" key="1">
    <citation type="submission" date="2015-02" db="EMBL/GenBank/DDBJ databases">
        <authorList>
            <person name="Chooi Y.-H."/>
        </authorList>
    </citation>
    <scope>NUCLEOTIDE SEQUENCE [LARGE SCALE GENOMIC DNA]</scope>
    <source>
        <strain evidence="4">E3</strain>
    </source>
</reference>
<keyword evidence="1" id="KW-0175">Coiled coil</keyword>
<keyword evidence="2" id="KW-0472">Membrane</keyword>
<evidence type="ECO:0000256" key="1">
    <source>
        <dbReference type="SAM" id="Coils"/>
    </source>
</evidence>
<protein>
    <recommendedName>
        <fullName evidence="3">t-SNARE coiled-coil homology domain-containing protein</fullName>
    </recommendedName>
</protein>
<dbReference type="SUPFAM" id="SSF58038">
    <property type="entry name" value="SNARE fusion complex"/>
    <property type="match status" value="1"/>
</dbReference>
<dbReference type="EMBL" id="OVEO01000002">
    <property type="protein sequence ID" value="SPQ94185.1"/>
    <property type="molecule type" value="Genomic_DNA"/>
</dbReference>
<evidence type="ECO:0000313" key="4">
    <source>
        <dbReference type="EMBL" id="CEO94852.1"/>
    </source>
</evidence>
<organism evidence="4 6">
    <name type="scientific">Plasmodiophora brassicae</name>
    <name type="common">Clubroot disease agent</name>
    <dbReference type="NCBI Taxonomy" id="37360"/>
    <lineage>
        <taxon>Eukaryota</taxon>
        <taxon>Sar</taxon>
        <taxon>Rhizaria</taxon>
        <taxon>Endomyxa</taxon>
        <taxon>Phytomyxea</taxon>
        <taxon>Plasmodiophorida</taxon>
        <taxon>Plasmodiophoridae</taxon>
        <taxon>Plasmodiophora</taxon>
    </lineage>
</organism>
<dbReference type="EMBL" id="CDSF01000002">
    <property type="protein sequence ID" value="CEO94852.1"/>
    <property type="molecule type" value="Genomic_DNA"/>
</dbReference>
<sequence>MAFNQYVPTGSRRVLAASKGWQRRSESPPRPKPTQGYIAVPIERDDVMEMERHEMMEEALGDMVGTVRKLGIMGQQINTELVDQNAMVEDLNADAAEAQVRVDIVTRKLNKLIQKSGFSRLKIIIFLSVILLFLIFLVLYT</sequence>
<accession>A0A0G4IIE6</accession>
<keyword evidence="2" id="KW-0812">Transmembrane</keyword>
<keyword evidence="2" id="KW-1133">Transmembrane helix</keyword>
<dbReference type="Proteomes" id="UP000039324">
    <property type="component" value="Unassembled WGS sequence"/>
</dbReference>
<feature type="domain" description="T-SNARE coiled-coil homology" evidence="3">
    <location>
        <begin position="50"/>
        <end position="112"/>
    </location>
</feature>
<name>A0A0G4IIE6_PLABS</name>
<dbReference type="STRING" id="37360.A0A0G4IIE6"/>
<dbReference type="InterPro" id="IPR000727">
    <property type="entry name" value="T_SNARE_dom"/>
</dbReference>
<proteinExistence type="predicted"/>
<dbReference type="SMART" id="SM00397">
    <property type="entry name" value="t_SNARE"/>
    <property type="match status" value="1"/>
</dbReference>
<evidence type="ECO:0000313" key="6">
    <source>
        <dbReference type="Proteomes" id="UP000039324"/>
    </source>
</evidence>
<evidence type="ECO:0000313" key="5">
    <source>
        <dbReference type="EMBL" id="SPQ94185.1"/>
    </source>
</evidence>
<gene>
    <name evidence="4" type="ORF">PBRA_003665</name>
    <name evidence="5" type="ORF">PLBR_LOCUS1400</name>
</gene>
<feature type="transmembrane region" description="Helical" evidence="2">
    <location>
        <begin position="121"/>
        <end position="140"/>
    </location>
</feature>
<dbReference type="OMA" id="MEMERHE"/>
<dbReference type="Proteomes" id="UP000290189">
    <property type="component" value="Unassembled WGS sequence"/>
</dbReference>
<dbReference type="Gene3D" id="1.20.5.110">
    <property type="match status" value="1"/>
</dbReference>